<sequence>MAGKLVARIINGKVERNGHLFSTIAGRPRSRAPIKLPDYLGRLHEYMGSIIFPCEMRTRWRGS</sequence>
<dbReference type="HOGENOM" id="CLU_2877031_0_0_5"/>
<protein>
    <submittedName>
        <fullName evidence="1">Uncharacterized protein</fullName>
    </submittedName>
</protein>
<gene>
    <name evidence="1" type="ORF">BALG_00385</name>
</gene>
<dbReference type="AlphaFoldDB" id="A0A0E1WZL0"/>
<proteinExistence type="predicted"/>
<dbReference type="RefSeq" id="WP_002965325.1">
    <property type="nucleotide sequence ID" value="NZ_EQ999546.1"/>
</dbReference>
<evidence type="ECO:0000313" key="1">
    <source>
        <dbReference type="EMBL" id="EEZ30265.1"/>
    </source>
</evidence>
<organism evidence="1">
    <name type="scientific">Brucella pinnipedialis M292/94/1</name>
    <dbReference type="NCBI Taxonomy" id="520462"/>
    <lineage>
        <taxon>Bacteria</taxon>
        <taxon>Pseudomonadati</taxon>
        <taxon>Pseudomonadota</taxon>
        <taxon>Alphaproteobacteria</taxon>
        <taxon>Hyphomicrobiales</taxon>
        <taxon>Brucellaceae</taxon>
        <taxon>Brucella/Ochrobactrum group</taxon>
        <taxon>Brucella</taxon>
    </lineage>
</organism>
<accession>A0A0E1WZL0</accession>
<reference evidence="1" key="1">
    <citation type="submission" date="2009-01" db="EMBL/GenBank/DDBJ databases">
        <title>The Genome Sequence of Brucella pinnipedialis M292/94/1.</title>
        <authorList>
            <consortium name="The Broad Institute Genome Sequencing Platform"/>
            <person name="Ward D."/>
            <person name="Young S.K."/>
            <person name="Kodira C.D."/>
            <person name="Zeng Q."/>
            <person name="Koehrsen M."/>
            <person name="Alvarado L."/>
            <person name="Berlin A."/>
            <person name="Borenstein D."/>
            <person name="Chen Z."/>
            <person name="Engels R."/>
            <person name="Freedman E."/>
            <person name="Gellesch M."/>
            <person name="Goldberg J."/>
            <person name="Griggs A."/>
            <person name="Gujja S."/>
            <person name="Heiman D."/>
            <person name="Hepburn T."/>
            <person name="Howarth C."/>
            <person name="Jen D."/>
            <person name="Larson L."/>
            <person name="Lewis B."/>
            <person name="Mehta T."/>
            <person name="Park D."/>
            <person name="Pearson M."/>
            <person name="Roberts A."/>
            <person name="Saif S."/>
            <person name="Shea T."/>
            <person name="Shenoy N."/>
            <person name="Sisk P."/>
            <person name="Stolte C."/>
            <person name="Sykes S."/>
            <person name="Walk T."/>
            <person name="White J."/>
            <person name="Yandava C."/>
            <person name="Whatmore A.M."/>
            <person name="Perrett L.L."/>
            <person name="O'Callaghan D."/>
            <person name="Nusbaum C."/>
            <person name="Galagan J."/>
            <person name="Birren B."/>
        </authorList>
    </citation>
    <scope>NUCLEOTIDE SEQUENCE [LARGE SCALE GENOMIC DNA]</scope>
    <source>
        <strain evidence="1">M292/94/1</strain>
    </source>
</reference>
<dbReference type="Proteomes" id="UP000004659">
    <property type="component" value="Unassembled WGS sequence"/>
</dbReference>
<dbReference type="GeneID" id="93015057"/>
<dbReference type="EMBL" id="EQ999546">
    <property type="protein sequence ID" value="EEZ30265.1"/>
    <property type="molecule type" value="Genomic_DNA"/>
</dbReference>
<name>A0A0E1WZL0_9HYPH</name>